<comment type="caution">
    <text evidence="9">The sequence shown here is derived from an EMBL/GenBank/DDBJ whole genome shotgun (WGS) entry which is preliminary data.</text>
</comment>
<reference evidence="9 10" key="1">
    <citation type="submission" date="2022-06" db="EMBL/GenBank/DDBJ databases">
        <title>Genomic Encyclopedia of Archaeal and Bacterial Type Strains, Phase II (KMG-II): from individual species to whole genera.</title>
        <authorList>
            <person name="Goeker M."/>
        </authorList>
    </citation>
    <scope>NUCLEOTIDE SEQUENCE [LARGE SCALE GENOMIC DNA]</scope>
    <source>
        <strain evidence="9 10">DSM 45037</strain>
    </source>
</reference>
<evidence type="ECO:0000256" key="1">
    <source>
        <dbReference type="ARBA" id="ARBA00004141"/>
    </source>
</evidence>
<evidence type="ECO:0000256" key="7">
    <source>
        <dbReference type="SAM" id="Phobius"/>
    </source>
</evidence>
<gene>
    <name evidence="9" type="ORF">LX12_001454</name>
</gene>
<protein>
    <submittedName>
        <fullName evidence="9">Permease of the drug/metabolite transporter (DMT) superfamily</fullName>
    </submittedName>
</protein>
<evidence type="ECO:0000256" key="6">
    <source>
        <dbReference type="SAM" id="MobiDB-lite"/>
    </source>
</evidence>
<feature type="transmembrane region" description="Helical" evidence="7">
    <location>
        <begin position="16"/>
        <end position="37"/>
    </location>
</feature>
<feature type="transmembrane region" description="Helical" evidence="7">
    <location>
        <begin position="49"/>
        <end position="69"/>
    </location>
</feature>
<feature type="compositionally biased region" description="Basic and acidic residues" evidence="6">
    <location>
        <begin position="364"/>
        <end position="378"/>
    </location>
</feature>
<keyword evidence="4 7" id="KW-1133">Transmembrane helix</keyword>
<keyword evidence="5 7" id="KW-0472">Membrane</keyword>
<dbReference type="InterPro" id="IPR037185">
    <property type="entry name" value="EmrE-like"/>
</dbReference>
<sequence>MSTSQIGKVFRPTTHTVLTIGLSVLFVVCWSSGFIGAKLGAADAAVPTVLMWRFLPLAAVLAVPAWWLARRRSAVPSRRSTVRQVVIGLLSQSGYLLTVYWAINLGVNTGTTALVDGIQPLVAAALLGPLLGAAASGRQWCGLVLGMVGVAVVTLADAGSNATAPVWAYGVPLLGMLSLVGATFVERRDPDAVPPLTALAIHCATSAVVFTAIAVVTGDAVVPADASFWIATAWLVVLPTFGGYGLYWVLLRRIDVARVNTLMFLMAPVTAVWGALAFGESFTVTTAIGMAVGVVAVVVVSLGGRASHDGAVVPGSTAPQGRPRPGAPQGPCDQQGLEEQPDQPARVGVEAEGVPVVDVLGDVPGEHRHEERRDDPAHQHLVAVQRE</sequence>
<evidence type="ECO:0000256" key="3">
    <source>
        <dbReference type="ARBA" id="ARBA00022692"/>
    </source>
</evidence>
<feature type="transmembrane region" description="Helical" evidence="7">
    <location>
        <begin position="81"/>
        <end position="103"/>
    </location>
</feature>
<feature type="compositionally biased region" description="Low complexity" evidence="6">
    <location>
        <begin position="318"/>
        <end position="331"/>
    </location>
</feature>
<evidence type="ECO:0000256" key="5">
    <source>
        <dbReference type="ARBA" id="ARBA00023136"/>
    </source>
</evidence>
<feature type="region of interest" description="Disordered" evidence="6">
    <location>
        <begin position="310"/>
        <end position="387"/>
    </location>
</feature>
<dbReference type="PANTHER" id="PTHR32322:SF2">
    <property type="entry name" value="EAMA DOMAIN-CONTAINING PROTEIN"/>
    <property type="match status" value="1"/>
</dbReference>
<feature type="domain" description="EamA" evidence="8">
    <location>
        <begin position="20"/>
        <end position="154"/>
    </location>
</feature>
<evidence type="ECO:0000259" key="8">
    <source>
        <dbReference type="Pfam" id="PF00892"/>
    </source>
</evidence>
<dbReference type="InterPro" id="IPR050638">
    <property type="entry name" value="AA-Vitamin_Transporters"/>
</dbReference>
<dbReference type="Proteomes" id="UP001205740">
    <property type="component" value="Unassembled WGS sequence"/>
</dbReference>
<feature type="transmembrane region" description="Helical" evidence="7">
    <location>
        <begin position="282"/>
        <end position="302"/>
    </location>
</feature>
<feature type="domain" description="EamA" evidence="8">
    <location>
        <begin position="173"/>
        <end position="301"/>
    </location>
</feature>
<evidence type="ECO:0000313" key="9">
    <source>
        <dbReference type="EMBL" id="MCP2160275.1"/>
    </source>
</evidence>
<dbReference type="PANTHER" id="PTHR32322">
    <property type="entry name" value="INNER MEMBRANE TRANSPORTER"/>
    <property type="match status" value="1"/>
</dbReference>
<feature type="compositionally biased region" description="Low complexity" evidence="6">
    <location>
        <begin position="353"/>
        <end position="363"/>
    </location>
</feature>
<keyword evidence="3 7" id="KW-0812">Transmembrane</keyword>
<feature type="transmembrane region" description="Helical" evidence="7">
    <location>
        <begin position="142"/>
        <end position="160"/>
    </location>
</feature>
<comment type="similarity">
    <text evidence="2">Belongs to the EamA transporter family.</text>
</comment>
<keyword evidence="10" id="KW-1185">Reference proteome</keyword>
<feature type="transmembrane region" description="Helical" evidence="7">
    <location>
        <begin position="197"/>
        <end position="216"/>
    </location>
</feature>
<feature type="transmembrane region" description="Helical" evidence="7">
    <location>
        <begin position="257"/>
        <end position="276"/>
    </location>
</feature>
<evidence type="ECO:0000256" key="4">
    <source>
        <dbReference type="ARBA" id="ARBA00022989"/>
    </source>
</evidence>
<feature type="transmembrane region" description="Helical" evidence="7">
    <location>
        <begin position="118"/>
        <end position="135"/>
    </location>
</feature>
<evidence type="ECO:0000256" key="2">
    <source>
        <dbReference type="ARBA" id="ARBA00007362"/>
    </source>
</evidence>
<feature type="transmembrane region" description="Helical" evidence="7">
    <location>
        <begin position="166"/>
        <end position="185"/>
    </location>
</feature>
<dbReference type="EMBL" id="JAMTCG010000002">
    <property type="protein sequence ID" value="MCP2160275.1"/>
    <property type="molecule type" value="Genomic_DNA"/>
</dbReference>
<dbReference type="Pfam" id="PF00892">
    <property type="entry name" value="EamA"/>
    <property type="match status" value="2"/>
</dbReference>
<evidence type="ECO:0000313" key="10">
    <source>
        <dbReference type="Proteomes" id="UP001205740"/>
    </source>
</evidence>
<dbReference type="InterPro" id="IPR000620">
    <property type="entry name" value="EamA_dom"/>
</dbReference>
<comment type="subcellular location">
    <subcellularLocation>
        <location evidence="1">Membrane</location>
        <topology evidence="1">Multi-pass membrane protein</topology>
    </subcellularLocation>
</comment>
<feature type="transmembrane region" description="Helical" evidence="7">
    <location>
        <begin position="228"/>
        <end position="250"/>
    </location>
</feature>
<accession>A0ABT1GZ48</accession>
<proteinExistence type="inferred from homology"/>
<organism evidence="9 10">
    <name type="scientific">Williamsia serinedens</name>
    <dbReference type="NCBI Taxonomy" id="391736"/>
    <lineage>
        <taxon>Bacteria</taxon>
        <taxon>Bacillati</taxon>
        <taxon>Actinomycetota</taxon>
        <taxon>Actinomycetes</taxon>
        <taxon>Mycobacteriales</taxon>
        <taxon>Nocardiaceae</taxon>
        <taxon>Williamsia</taxon>
    </lineage>
</organism>
<name>A0ABT1GZ48_9NOCA</name>
<dbReference type="SUPFAM" id="SSF103481">
    <property type="entry name" value="Multidrug resistance efflux transporter EmrE"/>
    <property type="match status" value="2"/>
</dbReference>